<proteinExistence type="predicted"/>
<organism evidence="2 3">
    <name type="scientific">Actinidia chinensis var. chinensis</name>
    <name type="common">Chinese soft-hair kiwi</name>
    <dbReference type="NCBI Taxonomy" id="1590841"/>
    <lineage>
        <taxon>Eukaryota</taxon>
        <taxon>Viridiplantae</taxon>
        <taxon>Streptophyta</taxon>
        <taxon>Embryophyta</taxon>
        <taxon>Tracheophyta</taxon>
        <taxon>Spermatophyta</taxon>
        <taxon>Magnoliopsida</taxon>
        <taxon>eudicotyledons</taxon>
        <taxon>Gunneridae</taxon>
        <taxon>Pentapetalae</taxon>
        <taxon>asterids</taxon>
        <taxon>Ericales</taxon>
        <taxon>Actinidiaceae</taxon>
        <taxon>Actinidia</taxon>
    </lineage>
</organism>
<protein>
    <submittedName>
        <fullName evidence="2">Serine/threonine-protein kinase</fullName>
    </submittedName>
</protein>
<dbReference type="OrthoDB" id="4062651at2759"/>
<feature type="domain" description="Protein kinase" evidence="1">
    <location>
        <begin position="1"/>
        <end position="254"/>
    </location>
</feature>
<comment type="caution">
    <text evidence="2">The sequence shown here is derived from an EMBL/GenBank/DDBJ whole genome shotgun (WGS) entry which is preliminary data.</text>
</comment>
<accession>A0A2R6RIW0</accession>
<dbReference type="PROSITE" id="PS50011">
    <property type="entry name" value="PROTEIN_KINASE_DOM"/>
    <property type="match status" value="1"/>
</dbReference>
<keyword evidence="2" id="KW-0418">Kinase</keyword>
<dbReference type="Pfam" id="PF00069">
    <property type="entry name" value="Pkinase"/>
    <property type="match status" value="1"/>
</dbReference>
<dbReference type="InterPro" id="IPR050823">
    <property type="entry name" value="Plant_Ser_Thr_Prot_Kinase"/>
</dbReference>
<dbReference type="InterPro" id="IPR011009">
    <property type="entry name" value="Kinase-like_dom_sf"/>
</dbReference>
<evidence type="ECO:0000259" key="1">
    <source>
        <dbReference type="PROSITE" id="PS50011"/>
    </source>
</evidence>
<dbReference type="GO" id="GO:0004672">
    <property type="term" value="F:protein kinase activity"/>
    <property type="evidence" value="ECO:0007669"/>
    <property type="project" value="InterPro"/>
</dbReference>
<gene>
    <name evidence="2" type="ORF">CEY00_Acc05275</name>
</gene>
<reference evidence="3" key="2">
    <citation type="journal article" date="2018" name="BMC Genomics">
        <title>A manually annotated Actinidia chinensis var. chinensis (kiwifruit) genome highlights the challenges associated with draft genomes and gene prediction in plants.</title>
        <authorList>
            <person name="Pilkington S.M."/>
            <person name="Crowhurst R."/>
            <person name="Hilario E."/>
            <person name="Nardozza S."/>
            <person name="Fraser L."/>
            <person name="Peng Y."/>
            <person name="Gunaseelan K."/>
            <person name="Simpson R."/>
            <person name="Tahir J."/>
            <person name="Deroles S.C."/>
            <person name="Templeton K."/>
            <person name="Luo Z."/>
            <person name="Davy M."/>
            <person name="Cheng C."/>
            <person name="McNeilage M."/>
            <person name="Scaglione D."/>
            <person name="Liu Y."/>
            <person name="Zhang Q."/>
            <person name="Datson P."/>
            <person name="De Silva N."/>
            <person name="Gardiner S.E."/>
            <person name="Bassett H."/>
            <person name="Chagne D."/>
            <person name="McCallum J."/>
            <person name="Dzierzon H."/>
            <person name="Deng C."/>
            <person name="Wang Y.Y."/>
            <person name="Barron L."/>
            <person name="Manako K."/>
            <person name="Bowen J."/>
            <person name="Foster T.M."/>
            <person name="Erridge Z.A."/>
            <person name="Tiffin H."/>
            <person name="Waite C.N."/>
            <person name="Davies K.M."/>
            <person name="Grierson E.P."/>
            <person name="Laing W.A."/>
            <person name="Kirk R."/>
            <person name="Chen X."/>
            <person name="Wood M."/>
            <person name="Montefiori M."/>
            <person name="Brummell D.A."/>
            <person name="Schwinn K.E."/>
            <person name="Catanach A."/>
            <person name="Fullerton C."/>
            <person name="Li D."/>
            <person name="Meiyalaghan S."/>
            <person name="Nieuwenhuizen N."/>
            <person name="Read N."/>
            <person name="Prakash R."/>
            <person name="Hunter D."/>
            <person name="Zhang H."/>
            <person name="McKenzie M."/>
            <person name="Knabel M."/>
            <person name="Harris A."/>
            <person name="Allan A.C."/>
            <person name="Gleave A."/>
            <person name="Chen A."/>
            <person name="Janssen B.J."/>
            <person name="Plunkett B."/>
            <person name="Ampomah-Dwamena C."/>
            <person name="Voogd C."/>
            <person name="Leif D."/>
            <person name="Lafferty D."/>
            <person name="Souleyre E.J.F."/>
            <person name="Varkonyi-Gasic E."/>
            <person name="Gambi F."/>
            <person name="Hanley J."/>
            <person name="Yao J.L."/>
            <person name="Cheung J."/>
            <person name="David K.M."/>
            <person name="Warren B."/>
            <person name="Marsh K."/>
            <person name="Snowden K.C."/>
            <person name="Lin-Wang K."/>
            <person name="Brian L."/>
            <person name="Martinez-Sanchez M."/>
            <person name="Wang M."/>
            <person name="Ileperuma N."/>
            <person name="Macnee N."/>
            <person name="Campin R."/>
            <person name="McAtee P."/>
            <person name="Drummond R.S.M."/>
            <person name="Espley R.V."/>
            <person name="Ireland H.S."/>
            <person name="Wu R."/>
            <person name="Atkinson R.G."/>
            <person name="Karunairetnam S."/>
            <person name="Bulley S."/>
            <person name="Chunkath S."/>
            <person name="Hanley Z."/>
            <person name="Storey R."/>
            <person name="Thrimawithana A.H."/>
            <person name="Thomson S."/>
            <person name="David C."/>
            <person name="Testolin R."/>
            <person name="Huang H."/>
            <person name="Hellens R.P."/>
            <person name="Schaffer R.J."/>
        </authorList>
    </citation>
    <scope>NUCLEOTIDE SEQUENCE [LARGE SCALE GENOMIC DNA]</scope>
    <source>
        <strain evidence="3">cv. Red5</strain>
    </source>
</reference>
<dbReference type="Proteomes" id="UP000241394">
    <property type="component" value="Chromosome LG5"/>
</dbReference>
<dbReference type="InterPro" id="IPR000719">
    <property type="entry name" value="Prot_kinase_dom"/>
</dbReference>
<dbReference type="Gene3D" id="1.10.510.10">
    <property type="entry name" value="Transferase(Phosphotransferase) domain 1"/>
    <property type="match status" value="1"/>
</dbReference>
<evidence type="ECO:0000313" key="3">
    <source>
        <dbReference type="Proteomes" id="UP000241394"/>
    </source>
</evidence>
<name>A0A2R6RIW0_ACTCC</name>
<dbReference type="FunFam" id="1.10.510.10:FF:000095">
    <property type="entry name" value="protein STRUBBELIG-RECEPTOR FAMILY 8"/>
    <property type="match status" value="1"/>
</dbReference>
<dbReference type="GO" id="GO:0005524">
    <property type="term" value="F:ATP binding"/>
    <property type="evidence" value="ECO:0007669"/>
    <property type="project" value="InterPro"/>
</dbReference>
<keyword evidence="3" id="KW-1185">Reference proteome</keyword>
<dbReference type="PIRSF" id="PIRSF000654">
    <property type="entry name" value="Integrin-linked_kinase"/>
    <property type="match status" value="1"/>
</dbReference>
<dbReference type="SUPFAM" id="SSF56112">
    <property type="entry name" value="Protein kinase-like (PK-like)"/>
    <property type="match status" value="1"/>
</dbReference>
<dbReference type="EMBL" id="NKQK01000005">
    <property type="protein sequence ID" value="PSS29961.1"/>
    <property type="molecule type" value="Genomic_DNA"/>
</dbReference>
<dbReference type="Gene3D" id="3.30.200.20">
    <property type="entry name" value="Phosphorylase Kinase, domain 1"/>
    <property type="match status" value="1"/>
</dbReference>
<dbReference type="InParanoid" id="A0A2R6RIW0"/>
<dbReference type="STRING" id="1590841.A0A2R6RIW0"/>
<dbReference type="AlphaFoldDB" id="A0A2R6RIW0"/>
<keyword evidence="2" id="KW-0808">Transferase</keyword>
<dbReference type="Gramene" id="PSS29961">
    <property type="protein sequence ID" value="PSS29961"/>
    <property type="gene ID" value="CEY00_Acc05275"/>
</dbReference>
<sequence length="257" mass="28864">MNAAIKKLNPQSTQGLQEWQAEVDFLGRLSHPNLVKLLGYCFEDPEMLLVYEFMAGGSLDNHLFRTGGSTTVTLSWDLRLKIAIDTARGLAFLHTLDKQVIFRDFKASNILLDENYNAKISDFGIAKLGPSGERTHVTTRVIGTEGYAAPEYIETGHLSVKSDVYSFGVLLLEMMSGLRVLDNNRKGKKWKLIKWAKPLLCNKKKLKLVMDAQIEGQYSSEAAMSAAKLTLRCLNEKHKQRPSMEEVVVILEEINAM</sequence>
<reference evidence="2 3" key="1">
    <citation type="submission" date="2017-07" db="EMBL/GenBank/DDBJ databases">
        <title>An improved, manually edited Actinidia chinensis var. chinensis (kiwifruit) genome highlights the challenges associated with draft genomes and gene prediction in plants.</title>
        <authorList>
            <person name="Pilkington S."/>
            <person name="Crowhurst R."/>
            <person name="Hilario E."/>
            <person name="Nardozza S."/>
            <person name="Fraser L."/>
            <person name="Peng Y."/>
            <person name="Gunaseelan K."/>
            <person name="Simpson R."/>
            <person name="Tahir J."/>
            <person name="Deroles S."/>
            <person name="Templeton K."/>
            <person name="Luo Z."/>
            <person name="Davy M."/>
            <person name="Cheng C."/>
            <person name="Mcneilage M."/>
            <person name="Scaglione D."/>
            <person name="Liu Y."/>
            <person name="Zhang Q."/>
            <person name="Datson P."/>
            <person name="De Silva N."/>
            <person name="Gardiner S."/>
            <person name="Bassett H."/>
            <person name="Chagne D."/>
            <person name="Mccallum J."/>
            <person name="Dzierzon H."/>
            <person name="Deng C."/>
            <person name="Wang Y.-Y."/>
            <person name="Barron N."/>
            <person name="Manako K."/>
            <person name="Bowen J."/>
            <person name="Foster T."/>
            <person name="Erridge Z."/>
            <person name="Tiffin H."/>
            <person name="Waite C."/>
            <person name="Davies K."/>
            <person name="Grierson E."/>
            <person name="Laing W."/>
            <person name="Kirk R."/>
            <person name="Chen X."/>
            <person name="Wood M."/>
            <person name="Montefiori M."/>
            <person name="Brummell D."/>
            <person name="Schwinn K."/>
            <person name="Catanach A."/>
            <person name="Fullerton C."/>
            <person name="Li D."/>
            <person name="Meiyalaghan S."/>
            <person name="Nieuwenhuizen N."/>
            <person name="Read N."/>
            <person name="Prakash R."/>
            <person name="Hunter D."/>
            <person name="Zhang H."/>
            <person name="Mckenzie M."/>
            <person name="Knabel M."/>
            <person name="Harris A."/>
            <person name="Allan A."/>
            <person name="Chen A."/>
            <person name="Janssen B."/>
            <person name="Plunkett B."/>
            <person name="Dwamena C."/>
            <person name="Voogd C."/>
            <person name="Leif D."/>
            <person name="Lafferty D."/>
            <person name="Souleyre E."/>
            <person name="Varkonyi-Gasic E."/>
            <person name="Gambi F."/>
            <person name="Hanley J."/>
            <person name="Yao J.-L."/>
            <person name="Cheung J."/>
            <person name="David K."/>
            <person name="Warren B."/>
            <person name="Marsh K."/>
            <person name="Snowden K."/>
            <person name="Lin-Wang K."/>
            <person name="Brian L."/>
            <person name="Martinez-Sanchez M."/>
            <person name="Wang M."/>
            <person name="Ileperuma N."/>
            <person name="Macnee N."/>
            <person name="Campin R."/>
            <person name="Mcatee P."/>
            <person name="Drummond R."/>
            <person name="Espley R."/>
            <person name="Ireland H."/>
            <person name="Wu R."/>
            <person name="Atkinson R."/>
            <person name="Karunairetnam S."/>
            <person name="Bulley S."/>
            <person name="Chunkath S."/>
            <person name="Hanley Z."/>
            <person name="Storey R."/>
            <person name="Thrimawithana A."/>
            <person name="Thomson S."/>
            <person name="David C."/>
            <person name="Testolin R."/>
        </authorList>
    </citation>
    <scope>NUCLEOTIDE SEQUENCE [LARGE SCALE GENOMIC DNA]</scope>
    <source>
        <strain evidence="3">cv. Red5</strain>
        <tissue evidence="2">Young leaf</tissue>
    </source>
</reference>
<dbReference type="PANTHER" id="PTHR45621">
    <property type="entry name" value="OS01G0588500 PROTEIN-RELATED"/>
    <property type="match status" value="1"/>
</dbReference>
<evidence type="ECO:0000313" key="2">
    <source>
        <dbReference type="EMBL" id="PSS29961.1"/>
    </source>
</evidence>